<name>A0AAV3NJP0_LITER</name>
<keyword evidence="2" id="KW-1185">Reference proteome</keyword>
<proteinExistence type="predicted"/>
<organism evidence="1 2">
    <name type="scientific">Lithospermum erythrorhizon</name>
    <name type="common">Purple gromwell</name>
    <name type="synonym">Lithospermum officinale var. erythrorhizon</name>
    <dbReference type="NCBI Taxonomy" id="34254"/>
    <lineage>
        <taxon>Eukaryota</taxon>
        <taxon>Viridiplantae</taxon>
        <taxon>Streptophyta</taxon>
        <taxon>Embryophyta</taxon>
        <taxon>Tracheophyta</taxon>
        <taxon>Spermatophyta</taxon>
        <taxon>Magnoliopsida</taxon>
        <taxon>eudicotyledons</taxon>
        <taxon>Gunneridae</taxon>
        <taxon>Pentapetalae</taxon>
        <taxon>asterids</taxon>
        <taxon>lamiids</taxon>
        <taxon>Boraginales</taxon>
        <taxon>Boraginaceae</taxon>
        <taxon>Boraginoideae</taxon>
        <taxon>Lithospermeae</taxon>
        <taxon>Lithospermum</taxon>
    </lineage>
</organism>
<evidence type="ECO:0008006" key="3">
    <source>
        <dbReference type="Google" id="ProtNLM"/>
    </source>
</evidence>
<evidence type="ECO:0000313" key="1">
    <source>
        <dbReference type="EMBL" id="GAA0139127.1"/>
    </source>
</evidence>
<dbReference type="Proteomes" id="UP001454036">
    <property type="component" value="Unassembled WGS sequence"/>
</dbReference>
<sequence length="267" mass="30649">MKCRGREAHGNGMEILHCKLKEARVELKKLNHDEFSNISSRVIEKQVKLEGINGKFFNGDLNPNVLSRADSVNSEYKELCSVERQLFQSKARMSWYKDGDASTNFFHKNMRSQQNINRITQIHNKDGVLVEKYDDVKEVVVNFYKDLFAAKSNAPVSVVDVKNVMKKSIQDTHKHTLGKCVSSLEIEDAMLSMKVGKATGPDTYSAEFYRDAWLVIKDFVVEAIQTFFVTSHMSKFPQLYCYITLIPKVPKPQHMKDFRHIACCNTI</sequence>
<reference evidence="1 2" key="1">
    <citation type="submission" date="2024-01" db="EMBL/GenBank/DDBJ databases">
        <title>The complete chloroplast genome sequence of Lithospermum erythrorhizon: insights into the phylogenetic relationship among Boraginaceae species and the maternal lineages of purple gromwells.</title>
        <authorList>
            <person name="Okada T."/>
            <person name="Watanabe K."/>
        </authorList>
    </citation>
    <scope>NUCLEOTIDE SEQUENCE [LARGE SCALE GENOMIC DNA]</scope>
</reference>
<accession>A0AAV3NJP0</accession>
<gene>
    <name evidence="1" type="ORF">LIER_00736</name>
</gene>
<protein>
    <recommendedName>
        <fullName evidence="3">RNA-directed DNA polymerase, eukaryota, reverse transcriptase zinc-binding domain protein</fullName>
    </recommendedName>
</protein>
<dbReference type="EMBL" id="BAABME010000060">
    <property type="protein sequence ID" value="GAA0139127.1"/>
    <property type="molecule type" value="Genomic_DNA"/>
</dbReference>
<dbReference type="AlphaFoldDB" id="A0AAV3NJP0"/>
<evidence type="ECO:0000313" key="2">
    <source>
        <dbReference type="Proteomes" id="UP001454036"/>
    </source>
</evidence>
<comment type="caution">
    <text evidence="1">The sequence shown here is derived from an EMBL/GenBank/DDBJ whole genome shotgun (WGS) entry which is preliminary data.</text>
</comment>